<dbReference type="InterPro" id="IPR018392">
    <property type="entry name" value="LysM"/>
</dbReference>
<feature type="chain" id="PRO_5038341384" evidence="2">
    <location>
        <begin position="24"/>
        <end position="972"/>
    </location>
</feature>
<dbReference type="SMART" id="SM00257">
    <property type="entry name" value="LysM"/>
    <property type="match status" value="1"/>
</dbReference>
<dbReference type="Gene3D" id="1.20.58.2200">
    <property type="match status" value="1"/>
</dbReference>
<evidence type="ECO:0000256" key="1">
    <source>
        <dbReference type="SAM" id="MobiDB-lite"/>
    </source>
</evidence>
<dbReference type="AlphaFoldDB" id="A0A9D7E720"/>
<evidence type="ECO:0000259" key="3">
    <source>
        <dbReference type="PROSITE" id="PS51782"/>
    </source>
</evidence>
<evidence type="ECO:0000256" key="2">
    <source>
        <dbReference type="SAM" id="SignalP"/>
    </source>
</evidence>
<name>A0A9D7E720_9PROT</name>
<feature type="region of interest" description="Disordered" evidence="1">
    <location>
        <begin position="376"/>
        <end position="486"/>
    </location>
</feature>
<dbReference type="CDD" id="cd00118">
    <property type="entry name" value="LysM"/>
    <property type="match status" value="1"/>
</dbReference>
<dbReference type="EMBL" id="JADJEV010000005">
    <property type="protein sequence ID" value="MBK6975374.1"/>
    <property type="molecule type" value="Genomic_DNA"/>
</dbReference>
<dbReference type="Proteomes" id="UP000807785">
    <property type="component" value="Unassembled WGS sequence"/>
</dbReference>
<keyword evidence="2" id="KW-0732">Signal</keyword>
<feature type="compositionally biased region" description="Low complexity" evidence="1">
    <location>
        <begin position="276"/>
        <end position="288"/>
    </location>
</feature>
<dbReference type="PROSITE" id="PS51782">
    <property type="entry name" value="LYSM"/>
    <property type="match status" value="1"/>
</dbReference>
<feature type="compositionally biased region" description="Low complexity" evidence="1">
    <location>
        <begin position="376"/>
        <end position="394"/>
    </location>
</feature>
<dbReference type="InterPro" id="IPR020012">
    <property type="entry name" value="LysM_FimV"/>
</dbReference>
<dbReference type="InterPro" id="IPR020011">
    <property type="entry name" value="FimV_C"/>
</dbReference>
<dbReference type="Gene3D" id="3.10.350.10">
    <property type="entry name" value="LysM domain"/>
    <property type="match status" value="1"/>
</dbReference>
<feature type="compositionally biased region" description="Low complexity" evidence="1">
    <location>
        <begin position="402"/>
        <end position="419"/>
    </location>
</feature>
<dbReference type="NCBIfam" id="TIGR03504">
    <property type="entry name" value="FimV_Cterm"/>
    <property type="match status" value="1"/>
</dbReference>
<feature type="compositionally biased region" description="Low complexity" evidence="1">
    <location>
        <begin position="138"/>
        <end position="182"/>
    </location>
</feature>
<feature type="compositionally biased region" description="Pro residues" evidence="1">
    <location>
        <begin position="464"/>
        <end position="480"/>
    </location>
</feature>
<accession>A0A9D7E720</accession>
<feature type="domain" description="LysM" evidence="3">
    <location>
        <begin position="184"/>
        <end position="238"/>
    </location>
</feature>
<protein>
    <submittedName>
        <fullName evidence="4">LysM peptidoglycan-binding domain-containing protein</fullName>
    </submittedName>
</protein>
<feature type="compositionally biased region" description="Basic and acidic residues" evidence="1">
    <location>
        <begin position="311"/>
        <end position="327"/>
    </location>
</feature>
<dbReference type="InterPro" id="IPR057840">
    <property type="entry name" value="FimV_N"/>
</dbReference>
<feature type="region of interest" description="Disordered" evidence="1">
    <location>
        <begin position="134"/>
        <end position="182"/>
    </location>
</feature>
<reference evidence="4" key="1">
    <citation type="submission" date="2020-10" db="EMBL/GenBank/DDBJ databases">
        <title>Connecting structure to function with the recovery of over 1000 high-quality activated sludge metagenome-assembled genomes encoding full-length rRNA genes using long-read sequencing.</title>
        <authorList>
            <person name="Singleton C.M."/>
            <person name="Petriglieri F."/>
            <person name="Kristensen J.M."/>
            <person name="Kirkegaard R.H."/>
            <person name="Michaelsen T.Y."/>
            <person name="Andersen M.H."/>
            <person name="Karst S.M."/>
            <person name="Dueholm M.S."/>
            <person name="Nielsen P.H."/>
            <person name="Albertsen M."/>
        </authorList>
    </citation>
    <scope>NUCLEOTIDE SEQUENCE</scope>
    <source>
        <strain evidence="4">Bjer_18-Q3-R1-45_BAT3C.347</strain>
    </source>
</reference>
<dbReference type="InterPro" id="IPR038440">
    <property type="entry name" value="FimV_C_sf"/>
</dbReference>
<feature type="compositionally biased region" description="Low complexity" evidence="1">
    <location>
        <begin position="426"/>
        <end position="454"/>
    </location>
</feature>
<sequence>MNMTFRARILAAAIAALPLTVNAAGLGRLSVMSALGQPLRAEVELSASREELSSLSARLASPETFKQAGIEYAPALSSLKFKVDRRPNGQAVLKISSDRPINDPFLDVMFELNWANGRLVREYTFLLDPADAGKPREAVAPTAPAAPVASTPTMPSDAKPASAPASSTAAPAASGPKSGAAAGGAYTVRRGDTLSKIAGENLHYGVSVEQMLVALYNRNQDAFEGNMNRLKAGRILSIPDREAATAVAQPEARRIVSAQVADFNVYRGKLAAAAKAAPAAPSESQQAAGGKIAPKVDERAPAAAPGQDQVKVSKTEAGKDGKADPKLTQKIAQLEEDVVAKDRALKEANSRVSDLQKNVEELKKLVELKNQDLAAVQQQAAAAKKPAVPEKPAAPVEPPKPVEAAKPAEPAKPVEAAKPVEPPKPVEASKPAEPAKPVEVAKPAETAAPPAVAEAKPEPKPEPPKPAAKPAPKPTEPTEPPGFFSELLDNPATLIGGGGLLALLVGWGVVRARNRSGGAEPSLPAPSIAPSTHSGNSVFGTAGGQSVDTSSQIQTDFSQSAMTAIDADEGVDPVAEADVYMAYGRDAQAEEILLDALKNEPTRHAIHVKLLEIYAQRKNAKQFENLATQLYGLTSGSGADWEKAAAMGAAFDPDNPLYGASKNMVRTEVTHDAATQDPVTISLAGHTEDEPTVVLSSAQKMKDTWTMPGELSQITRAVEGGDEQTTVVLPGEPEAPAPKIDALDKLDFDLDLGGGEEPAANEQLAVDEASALAAAAAAAQTTYVGMDSQADPGAGIGALDFELTTQPHVPLADDAAEQEDVSVIDLTATQPNEVAALDFNLDSISSSTRSSGSAFADPNEPMVDLEKTDAGGTLVNFDFELGDTRAQAPLAPPSDIDLSEVSVDLPPEQQASAMTDDDALLGAEETNTKLELARAYEEMGDREGARELLGEVLKEGTSEQQAKARDLLSKLA</sequence>
<evidence type="ECO:0000313" key="4">
    <source>
        <dbReference type="EMBL" id="MBK6975374.1"/>
    </source>
</evidence>
<dbReference type="Pfam" id="PF01476">
    <property type="entry name" value="LysM"/>
    <property type="match status" value="1"/>
</dbReference>
<dbReference type="InterPro" id="IPR036779">
    <property type="entry name" value="LysM_dom_sf"/>
</dbReference>
<feature type="region of interest" description="Disordered" evidence="1">
    <location>
        <begin position="953"/>
        <end position="972"/>
    </location>
</feature>
<evidence type="ECO:0000313" key="5">
    <source>
        <dbReference type="Proteomes" id="UP000807785"/>
    </source>
</evidence>
<feature type="region of interest" description="Disordered" evidence="1">
    <location>
        <begin position="276"/>
        <end position="328"/>
    </location>
</feature>
<dbReference type="Pfam" id="PF25800">
    <property type="entry name" value="FimV_N"/>
    <property type="match status" value="1"/>
</dbReference>
<feature type="signal peptide" evidence="2">
    <location>
        <begin position="1"/>
        <end position="23"/>
    </location>
</feature>
<comment type="caution">
    <text evidence="4">The sequence shown here is derived from an EMBL/GenBank/DDBJ whole genome shotgun (WGS) entry which is preliminary data.</text>
</comment>
<gene>
    <name evidence="4" type="ORF">IPH26_21320</name>
</gene>
<proteinExistence type="predicted"/>
<dbReference type="NCBIfam" id="TIGR03505">
    <property type="entry name" value="FimV_core"/>
    <property type="match status" value="1"/>
</dbReference>
<organism evidence="4 5">
    <name type="scientific">Candidatus Methylophosphatis roskildensis</name>
    <dbReference type="NCBI Taxonomy" id="2899263"/>
    <lineage>
        <taxon>Bacteria</taxon>
        <taxon>Pseudomonadati</taxon>
        <taxon>Pseudomonadota</taxon>
        <taxon>Betaproteobacteria</taxon>
        <taxon>Nitrosomonadales</taxon>
        <taxon>Sterolibacteriaceae</taxon>
        <taxon>Candidatus Methylophosphatis</taxon>
    </lineage>
</organism>
<feature type="region of interest" description="Disordered" evidence="1">
    <location>
        <begin position="516"/>
        <end position="536"/>
    </location>
</feature>